<dbReference type="NCBIfam" id="TIGR03359">
    <property type="entry name" value="VI_chp_6"/>
    <property type="match status" value="1"/>
</dbReference>
<dbReference type="Proteomes" id="UP000257039">
    <property type="component" value="Unassembled WGS sequence"/>
</dbReference>
<name>A0A4P9VSD5_9GAMM</name>
<sequence length="594" mass="68605">MSFNKYFQDELNAVRELGKEFAEKNPRLAPYLSVQEQDPDVERLIEGFSFLTGRLRQKLEDELPELSHSVMSLLWPNYLKPVPSMSILEFTTQGGLSEKQVIERGAEVQSLPVDGTRCKFHTCYDVDIYPIALDDLEYTLQATGSSLRLHFSLKNFTTLQDISLQSLRLFLHGQFNIAQTLYYYLCRHVKKIMITTSVEGESIDLYGLTPNHVKPVGFAESESLLPYSDNTFMGYRYIQEYFALPEKYLFVDIEGLDKIYQKETIKDVLQTAGEFNLVIEFDRPIERQDMPKLENVRLFCTPVVNLFEHEATPIRMDQRRTEYRVLPAGENPSHYEIYSIDNVVGWGHGDQLKRAYKPFESFDHAISIGGSQKNIYYRTRLKDSVVQQGVDTYLSFVSFNDEDLAPQAETISVELTCSNRNLPSKLSIGDINVETGDTPEFVDFTNITKVTQSFTPPLDKGFHWRVISNMSLNYVSLVNTEALRIILSTYDYRSYYDRQYARISKNRLEGVEKIEHENIDRLYKGLPIRGIKTRLHVRVSKFANEGEMFLFASVLNEFFALYVSLNSFHILEVIGIENGEIYTWEPRIGQQPVL</sequence>
<keyword evidence="2" id="KW-1185">Reference proteome</keyword>
<proteinExistence type="predicted"/>
<comment type="caution">
    <text evidence="1">The sequence shown here is derived from an EMBL/GenBank/DDBJ whole genome shotgun (WGS) entry which is preliminary data.</text>
</comment>
<dbReference type="EMBL" id="NDXW01000001">
    <property type="protein sequence ID" value="RDH45769.1"/>
    <property type="molecule type" value="Genomic_DNA"/>
</dbReference>
<accession>A0A4P9VSD5</accession>
<reference evidence="1 2" key="1">
    <citation type="submission" date="2017-04" db="EMBL/GenBank/DDBJ databases">
        <title>Draft genome sequence of Zooshikella ganghwensis VG4 isolated from Red Sea sediments.</title>
        <authorList>
            <person name="Rehman Z."/>
            <person name="Alam I."/>
            <person name="Kamau A."/>
            <person name="Bajic V."/>
            <person name="Leiknes T."/>
        </authorList>
    </citation>
    <scope>NUCLEOTIDE SEQUENCE [LARGE SCALE GENOMIC DNA]</scope>
    <source>
        <strain evidence="1 2">VG4</strain>
    </source>
</reference>
<evidence type="ECO:0000313" key="1">
    <source>
        <dbReference type="EMBL" id="RDH45769.1"/>
    </source>
</evidence>
<organism evidence="1 2">
    <name type="scientific">Zooshikella ganghwensis</name>
    <dbReference type="NCBI Taxonomy" id="202772"/>
    <lineage>
        <taxon>Bacteria</taxon>
        <taxon>Pseudomonadati</taxon>
        <taxon>Pseudomonadota</taxon>
        <taxon>Gammaproteobacteria</taxon>
        <taxon>Oceanospirillales</taxon>
        <taxon>Zooshikellaceae</taxon>
        <taxon>Zooshikella</taxon>
    </lineage>
</organism>
<dbReference type="AlphaFoldDB" id="A0A4P9VSD5"/>
<dbReference type="PIRSF" id="PIRSF028304">
    <property type="entry name" value="UCP028304"/>
    <property type="match status" value="1"/>
</dbReference>
<protein>
    <submittedName>
        <fullName evidence="1">Type VI secretion system baseplate subunit TssF</fullName>
    </submittedName>
</protein>
<dbReference type="Pfam" id="PF05947">
    <property type="entry name" value="T6SS_TssF"/>
    <property type="match status" value="1"/>
</dbReference>
<dbReference type="PANTHER" id="PTHR35370">
    <property type="entry name" value="CYTOPLASMIC PROTEIN-RELATED-RELATED"/>
    <property type="match status" value="1"/>
</dbReference>
<evidence type="ECO:0000313" key="2">
    <source>
        <dbReference type="Proteomes" id="UP000257039"/>
    </source>
</evidence>
<dbReference type="InterPro" id="IPR010272">
    <property type="entry name" value="T6SS_TssF"/>
</dbReference>
<dbReference type="RefSeq" id="WP_094788678.1">
    <property type="nucleotide sequence ID" value="NZ_JAEVHG010000016.1"/>
</dbReference>
<gene>
    <name evidence="1" type="primary">vasA</name>
    <name evidence="1" type="ORF">B9G39_21245</name>
</gene>
<dbReference type="PANTHER" id="PTHR35370:SF4">
    <property type="entry name" value="TYPE VI SECRETION SYSTEM BASEPLATE SUBUNIT TSSF"/>
    <property type="match status" value="1"/>
</dbReference>